<dbReference type="InParanoid" id="A0A1Q3CEM7"/>
<protein>
    <submittedName>
        <fullName evidence="2">Uncharacterized protein</fullName>
    </submittedName>
</protein>
<feature type="compositionally biased region" description="Low complexity" evidence="1">
    <location>
        <begin position="237"/>
        <end position="249"/>
    </location>
</feature>
<sequence length="422" mass="48329">MKEWSVPSRNDSPSWWRWESSNDCKHFLKSDDSLVNKNELPVQNCTSHVPIAGQRFKALAERIESSVSQNTSMTNPKYVHGLRIPAIDDDMTKMKINTIENNPVQNQMAQKEYIRKAVKSRESMLPASSSSVPKRLANKKNLPHKIILRQTPLDNESPVLCDRDQTEEVPRHQVESENSSSSWSSEQINTSSASASASTRASADESYSLPSRTRVHHHMYPSSKGYTREPHQHSTEESCSSSNTSQSESHFSRDVRPTKTYRPRHQTNPTKEIGGLKRLKNKLGLIFHHHHHHHHHHHDSDTKPGHTKSTWNNLRHMFDHSNKKQNKAYADHAAGKLRKSTVSKLPSKQQVGHFHALVEGLMRHVHHSKTSKPSIGGVGRLQNRKMKKLHWWQMLKRRGGVKLPNRGHVKLGFKSKKRQLRA</sequence>
<dbReference type="OrthoDB" id="1296610at2759"/>
<evidence type="ECO:0000313" key="2">
    <source>
        <dbReference type="EMBL" id="GAV78667.1"/>
    </source>
</evidence>
<keyword evidence="3" id="KW-1185">Reference proteome</keyword>
<feature type="compositionally biased region" description="Basic and acidic residues" evidence="1">
    <location>
        <begin position="165"/>
        <end position="175"/>
    </location>
</feature>
<feature type="compositionally biased region" description="Low complexity" evidence="1">
    <location>
        <begin position="176"/>
        <end position="201"/>
    </location>
</feature>
<dbReference type="EMBL" id="BDDD01001844">
    <property type="protein sequence ID" value="GAV78667.1"/>
    <property type="molecule type" value="Genomic_DNA"/>
</dbReference>
<gene>
    <name evidence="2" type="ORF">CFOL_v3_22132</name>
</gene>
<dbReference type="Proteomes" id="UP000187406">
    <property type="component" value="Unassembled WGS sequence"/>
</dbReference>
<reference evidence="3" key="1">
    <citation type="submission" date="2016-04" db="EMBL/GenBank/DDBJ databases">
        <title>Cephalotus genome sequencing.</title>
        <authorList>
            <person name="Fukushima K."/>
            <person name="Hasebe M."/>
            <person name="Fang X."/>
        </authorList>
    </citation>
    <scope>NUCLEOTIDE SEQUENCE [LARGE SCALE GENOMIC DNA]</scope>
    <source>
        <strain evidence="3">cv. St1</strain>
    </source>
</reference>
<name>A0A1Q3CEM7_CEPFO</name>
<feature type="compositionally biased region" description="Basic and acidic residues" evidence="1">
    <location>
        <begin position="226"/>
        <end position="236"/>
    </location>
</feature>
<dbReference type="AlphaFoldDB" id="A0A1Q3CEM7"/>
<evidence type="ECO:0000256" key="1">
    <source>
        <dbReference type="SAM" id="MobiDB-lite"/>
    </source>
</evidence>
<accession>A0A1Q3CEM7</accession>
<organism evidence="2 3">
    <name type="scientific">Cephalotus follicularis</name>
    <name type="common">Albany pitcher plant</name>
    <dbReference type="NCBI Taxonomy" id="3775"/>
    <lineage>
        <taxon>Eukaryota</taxon>
        <taxon>Viridiplantae</taxon>
        <taxon>Streptophyta</taxon>
        <taxon>Embryophyta</taxon>
        <taxon>Tracheophyta</taxon>
        <taxon>Spermatophyta</taxon>
        <taxon>Magnoliopsida</taxon>
        <taxon>eudicotyledons</taxon>
        <taxon>Gunneridae</taxon>
        <taxon>Pentapetalae</taxon>
        <taxon>rosids</taxon>
        <taxon>fabids</taxon>
        <taxon>Oxalidales</taxon>
        <taxon>Cephalotaceae</taxon>
        <taxon>Cephalotus</taxon>
    </lineage>
</organism>
<proteinExistence type="predicted"/>
<comment type="caution">
    <text evidence="2">The sequence shown here is derived from an EMBL/GenBank/DDBJ whole genome shotgun (WGS) entry which is preliminary data.</text>
</comment>
<feature type="region of interest" description="Disordered" evidence="1">
    <location>
        <begin position="165"/>
        <end position="272"/>
    </location>
</feature>
<evidence type="ECO:0000313" key="3">
    <source>
        <dbReference type="Proteomes" id="UP000187406"/>
    </source>
</evidence>